<dbReference type="OrthoDB" id="9802901at2"/>
<keyword evidence="3" id="KW-1185">Reference proteome</keyword>
<dbReference type="Pfam" id="PF14239">
    <property type="entry name" value="RRXRR"/>
    <property type="match status" value="1"/>
</dbReference>
<protein>
    <submittedName>
        <fullName evidence="2">5-methylcytosine-specific restriction endonuclease McrA</fullName>
    </submittedName>
</protein>
<sequence length="78" mass="9045">MTKVFILNANQQPLYPVRISRARLLLSQGKATVFQRYPFTIILKESLSHLKLEQLGFKIHPGIKTTSTIVSKDKKNWY</sequence>
<dbReference type="RefSeq" id="WP_100902509.1">
    <property type="nucleotide sequence ID" value="NZ_CAWNNC010000001.1"/>
</dbReference>
<accession>A0A2K8T490</accession>
<keyword evidence="2" id="KW-0255">Endonuclease</keyword>
<keyword evidence="2" id="KW-0540">Nuclease</keyword>
<feature type="domain" description="RRXRR" evidence="1">
    <location>
        <begin position="4"/>
        <end position="75"/>
    </location>
</feature>
<keyword evidence="2" id="KW-0378">Hydrolase</keyword>
<dbReference type="EMBL" id="CP024785">
    <property type="protein sequence ID" value="AUB42522.1"/>
    <property type="molecule type" value="Genomic_DNA"/>
</dbReference>
<evidence type="ECO:0000313" key="3">
    <source>
        <dbReference type="Proteomes" id="UP000232003"/>
    </source>
</evidence>
<dbReference type="InterPro" id="IPR025938">
    <property type="entry name" value="RRXRR_dom"/>
</dbReference>
<evidence type="ECO:0000259" key="1">
    <source>
        <dbReference type="Pfam" id="PF14239"/>
    </source>
</evidence>
<dbReference type="AlphaFoldDB" id="A0A2K8T490"/>
<reference evidence="2 3" key="1">
    <citation type="submission" date="2017-11" db="EMBL/GenBank/DDBJ databases">
        <title>Complete genome of a free-living desiccation-tolerant cyanobacterium and its photosynthetic adaptation to extreme terrestrial habitat.</title>
        <authorList>
            <person name="Shang J."/>
        </authorList>
    </citation>
    <scope>NUCLEOTIDE SEQUENCE [LARGE SCALE GENOMIC DNA]</scope>
    <source>
        <strain evidence="2 3">CCNUN1</strain>
    </source>
</reference>
<organism evidence="2 3">
    <name type="scientific">Nostoc flagelliforme CCNUN1</name>
    <dbReference type="NCBI Taxonomy" id="2038116"/>
    <lineage>
        <taxon>Bacteria</taxon>
        <taxon>Bacillati</taxon>
        <taxon>Cyanobacteriota</taxon>
        <taxon>Cyanophyceae</taxon>
        <taxon>Nostocales</taxon>
        <taxon>Nostocaceae</taxon>
        <taxon>Nostoc</taxon>
    </lineage>
</organism>
<dbReference type="Proteomes" id="UP000232003">
    <property type="component" value="Chromosome"/>
</dbReference>
<proteinExistence type="predicted"/>
<dbReference type="KEGG" id="nfl:COO91_08662"/>
<evidence type="ECO:0000313" key="2">
    <source>
        <dbReference type="EMBL" id="AUB42522.1"/>
    </source>
</evidence>
<gene>
    <name evidence="2" type="ORF">COO91_08662</name>
</gene>
<name>A0A2K8T490_9NOSO</name>
<dbReference type="GO" id="GO:0004519">
    <property type="term" value="F:endonuclease activity"/>
    <property type="evidence" value="ECO:0007669"/>
    <property type="project" value="UniProtKB-KW"/>
</dbReference>